<dbReference type="EMBL" id="FNYH01000012">
    <property type="protein sequence ID" value="SEI83226.1"/>
    <property type="molecule type" value="Genomic_DNA"/>
</dbReference>
<dbReference type="InterPro" id="IPR016866">
    <property type="entry name" value="UCP028069"/>
</dbReference>
<evidence type="ECO:0008006" key="5">
    <source>
        <dbReference type="Google" id="ProtNLM"/>
    </source>
</evidence>
<proteinExistence type="predicted"/>
<evidence type="ECO:0000256" key="2">
    <source>
        <dbReference type="SAM" id="SignalP"/>
    </source>
</evidence>
<keyword evidence="1" id="KW-0175">Coiled coil</keyword>
<reference evidence="4" key="1">
    <citation type="submission" date="2016-10" db="EMBL/GenBank/DDBJ databases">
        <authorList>
            <person name="Varghese N."/>
            <person name="Submissions S."/>
        </authorList>
    </citation>
    <scope>NUCLEOTIDE SEQUENCE [LARGE SCALE GENOMIC DNA]</scope>
    <source>
        <strain evidence="4">DSM 7165</strain>
    </source>
</reference>
<dbReference type="AlphaFoldDB" id="A0A1H6TVI3"/>
<evidence type="ECO:0000313" key="4">
    <source>
        <dbReference type="Proteomes" id="UP000242999"/>
    </source>
</evidence>
<dbReference type="Pfam" id="PF11932">
    <property type="entry name" value="DUF3450"/>
    <property type="match status" value="1"/>
</dbReference>
<organism evidence="3 4">
    <name type="scientific">Allopseudospirillum japonicum</name>
    <dbReference type="NCBI Taxonomy" id="64971"/>
    <lineage>
        <taxon>Bacteria</taxon>
        <taxon>Pseudomonadati</taxon>
        <taxon>Pseudomonadota</taxon>
        <taxon>Gammaproteobacteria</taxon>
        <taxon>Oceanospirillales</taxon>
        <taxon>Oceanospirillaceae</taxon>
        <taxon>Allopseudospirillum</taxon>
    </lineage>
</organism>
<dbReference type="RefSeq" id="WP_177166881.1">
    <property type="nucleotide sequence ID" value="NZ_FNYH01000012.1"/>
</dbReference>
<protein>
    <recommendedName>
        <fullName evidence="5">DUF3450 domain-containing protein</fullName>
    </recommendedName>
</protein>
<dbReference type="STRING" id="64971.SAMN05421831_1129"/>
<keyword evidence="4" id="KW-1185">Reference proteome</keyword>
<name>A0A1H6TVI3_9GAMM</name>
<sequence length="268" mass="30804">MKIQVRIRAVVSLTFSLGLGWAGLVQAENAAIQQIEQVLLESHRQGAQVQQQITHLDQEAEAAYRQYQQHLQHIRQLTTYNQQVERMLIQQEAEIAQTQQQLAVVEKMQAAALPLLVDMYQALHDFVAQDMPFLHQRRLQALAALGQQLDDAQLSLADKYRHLLEAYQTEIQYGHEFVAWQGQILDAQQTPQQVRFLRVGRVGWFYQNLTATQGTRWHAEQQIWQPLNPQDQALLSKGLSMADENMLPDLLTLPLFMPQLAQGEKVHE</sequence>
<feature type="chain" id="PRO_5017202863" description="DUF3450 domain-containing protein" evidence="2">
    <location>
        <begin position="28"/>
        <end position="268"/>
    </location>
</feature>
<accession>A0A1H6TVI3</accession>
<evidence type="ECO:0000313" key="3">
    <source>
        <dbReference type="EMBL" id="SEI83226.1"/>
    </source>
</evidence>
<keyword evidence="2" id="KW-0732">Signal</keyword>
<gene>
    <name evidence="3" type="ORF">SAMN05421831_1129</name>
</gene>
<dbReference type="Proteomes" id="UP000242999">
    <property type="component" value="Unassembled WGS sequence"/>
</dbReference>
<evidence type="ECO:0000256" key="1">
    <source>
        <dbReference type="SAM" id="Coils"/>
    </source>
</evidence>
<feature type="coiled-coil region" evidence="1">
    <location>
        <begin position="81"/>
        <end position="108"/>
    </location>
</feature>
<feature type="signal peptide" evidence="2">
    <location>
        <begin position="1"/>
        <end position="27"/>
    </location>
</feature>